<name>A0A2U1LT88_ARTAN</name>
<gene>
    <name evidence="2" type="ORF">CTI12_AA456990</name>
</gene>
<dbReference type="OrthoDB" id="1671880at2759"/>
<dbReference type="AlphaFoldDB" id="A0A2U1LT88"/>
<keyword evidence="1" id="KW-0677">Repeat</keyword>
<dbReference type="Gene3D" id="1.25.10.10">
    <property type="entry name" value="Leucine-rich Repeat Variant"/>
    <property type="match status" value="1"/>
</dbReference>
<sequence length="103" mass="11293">MNIAFGTSENTKVVIDHGAVPIFVKLLASLSDNVREQLSQKEFAAVYGCILLRTRLQVFSGVVEPINHPNVKKKPAAYKLPHAKAATAKETKLKKITHGNLTK</sequence>
<dbReference type="Pfam" id="PF00514">
    <property type="entry name" value="Arm"/>
    <property type="match status" value="1"/>
</dbReference>
<accession>A0A2U1LT88</accession>
<comment type="caution">
    <text evidence="2">The sequence shown here is derived from an EMBL/GenBank/DDBJ whole genome shotgun (WGS) entry which is preliminary data.</text>
</comment>
<proteinExistence type="predicted"/>
<keyword evidence="3" id="KW-1185">Reference proteome</keyword>
<dbReference type="STRING" id="35608.A0A2U1LT88"/>
<organism evidence="2 3">
    <name type="scientific">Artemisia annua</name>
    <name type="common">Sweet wormwood</name>
    <dbReference type="NCBI Taxonomy" id="35608"/>
    <lineage>
        <taxon>Eukaryota</taxon>
        <taxon>Viridiplantae</taxon>
        <taxon>Streptophyta</taxon>
        <taxon>Embryophyta</taxon>
        <taxon>Tracheophyta</taxon>
        <taxon>Spermatophyta</taxon>
        <taxon>Magnoliopsida</taxon>
        <taxon>eudicotyledons</taxon>
        <taxon>Gunneridae</taxon>
        <taxon>Pentapetalae</taxon>
        <taxon>asterids</taxon>
        <taxon>campanulids</taxon>
        <taxon>Asterales</taxon>
        <taxon>Asteraceae</taxon>
        <taxon>Asteroideae</taxon>
        <taxon>Anthemideae</taxon>
        <taxon>Artemisiinae</taxon>
        <taxon>Artemisia</taxon>
    </lineage>
</organism>
<dbReference type="InterPro" id="IPR000225">
    <property type="entry name" value="Armadillo"/>
</dbReference>
<evidence type="ECO:0000313" key="3">
    <source>
        <dbReference type="Proteomes" id="UP000245207"/>
    </source>
</evidence>
<protein>
    <submittedName>
        <fullName evidence="2">Serine/threonine-protein phosphatase PP1(5.9)</fullName>
    </submittedName>
</protein>
<evidence type="ECO:0000313" key="2">
    <source>
        <dbReference type="EMBL" id="PWA52213.1"/>
    </source>
</evidence>
<evidence type="ECO:0000256" key="1">
    <source>
        <dbReference type="ARBA" id="ARBA00022737"/>
    </source>
</evidence>
<reference evidence="2 3" key="1">
    <citation type="journal article" date="2018" name="Mol. Plant">
        <title>The genome of Artemisia annua provides insight into the evolution of Asteraceae family and artemisinin biosynthesis.</title>
        <authorList>
            <person name="Shen Q."/>
            <person name="Zhang L."/>
            <person name="Liao Z."/>
            <person name="Wang S."/>
            <person name="Yan T."/>
            <person name="Shi P."/>
            <person name="Liu M."/>
            <person name="Fu X."/>
            <person name="Pan Q."/>
            <person name="Wang Y."/>
            <person name="Lv Z."/>
            <person name="Lu X."/>
            <person name="Zhang F."/>
            <person name="Jiang W."/>
            <person name="Ma Y."/>
            <person name="Chen M."/>
            <person name="Hao X."/>
            <person name="Li L."/>
            <person name="Tang Y."/>
            <person name="Lv G."/>
            <person name="Zhou Y."/>
            <person name="Sun X."/>
            <person name="Brodelius P.E."/>
            <person name="Rose J.K.C."/>
            <person name="Tang K."/>
        </authorList>
    </citation>
    <scope>NUCLEOTIDE SEQUENCE [LARGE SCALE GENOMIC DNA]</scope>
    <source>
        <strain evidence="3">cv. Huhao1</strain>
        <tissue evidence="2">Leaf</tissue>
    </source>
</reference>
<dbReference type="SUPFAM" id="SSF48371">
    <property type="entry name" value="ARM repeat"/>
    <property type="match status" value="1"/>
</dbReference>
<dbReference type="InterPro" id="IPR016024">
    <property type="entry name" value="ARM-type_fold"/>
</dbReference>
<dbReference type="EMBL" id="PKPP01007870">
    <property type="protein sequence ID" value="PWA52213.1"/>
    <property type="molecule type" value="Genomic_DNA"/>
</dbReference>
<dbReference type="Proteomes" id="UP000245207">
    <property type="component" value="Unassembled WGS sequence"/>
</dbReference>
<dbReference type="InterPro" id="IPR011989">
    <property type="entry name" value="ARM-like"/>
</dbReference>